<evidence type="ECO:0000256" key="1">
    <source>
        <dbReference type="ARBA" id="ARBA00010928"/>
    </source>
</evidence>
<dbReference type="RefSeq" id="WP_344313873.1">
    <property type="nucleotide sequence ID" value="NZ_BAAANY010000030.1"/>
</dbReference>
<comment type="caution">
    <text evidence="5">The sequence shown here is derived from an EMBL/GenBank/DDBJ whole genome shotgun (WGS) entry which is preliminary data.</text>
</comment>
<evidence type="ECO:0000259" key="3">
    <source>
        <dbReference type="Pfam" id="PF01408"/>
    </source>
</evidence>
<evidence type="ECO:0000313" key="5">
    <source>
        <dbReference type="EMBL" id="GAA1705108.1"/>
    </source>
</evidence>
<evidence type="ECO:0000259" key="4">
    <source>
        <dbReference type="Pfam" id="PF02894"/>
    </source>
</evidence>
<dbReference type="Gene3D" id="3.30.360.10">
    <property type="entry name" value="Dihydrodipicolinate Reductase, domain 2"/>
    <property type="match status" value="1"/>
</dbReference>
<organism evidence="5 6">
    <name type="scientific">Fodinicola feengrottensis</name>
    <dbReference type="NCBI Taxonomy" id="435914"/>
    <lineage>
        <taxon>Bacteria</taxon>
        <taxon>Bacillati</taxon>
        <taxon>Actinomycetota</taxon>
        <taxon>Actinomycetes</taxon>
        <taxon>Mycobacteriales</taxon>
        <taxon>Fodinicola</taxon>
    </lineage>
</organism>
<comment type="similarity">
    <text evidence="1">Belongs to the Gfo/Idh/MocA family.</text>
</comment>
<dbReference type="PANTHER" id="PTHR43708:SF5">
    <property type="entry name" value="CONSERVED EXPRESSED OXIDOREDUCTASE (EUROFUNG)-RELATED"/>
    <property type="match status" value="1"/>
</dbReference>
<sequence>MTDSSPASFRVGLIGFGLAGSAFHAPLISATPGLQLSAVVTGNPERADRASRDYHDVIVVPTAEELLSRPDQLDLVVVASPNGSHAALGMAALAAGLPVVIDKPLATTPQQGRELVIAARERGLMLTVFQNRRWDSDFLTLKKLLAEDVLGTVHRCESRFERWRPQPSRGWRDQAPADQAPGILFDLGSHLIDQAIQLFGPVHSAYAEIDRRRQGTRSDDDSFIAITHQSGTRSHLWMSSVAGQGGPRFRVLGDKAAFVKTGLDPQEADLRAGRHPARPGWGEDPVAQWGQLGTDDNLVTIPSVPGTYPEFYRQVRDALRGVAPVPVDPADAVTVLEVIAAAREATGVTS</sequence>
<dbReference type="EMBL" id="BAAANY010000030">
    <property type="protein sequence ID" value="GAA1705108.1"/>
    <property type="molecule type" value="Genomic_DNA"/>
</dbReference>
<accession>A0ABP4UJN7</accession>
<dbReference type="SUPFAM" id="SSF55347">
    <property type="entry name" value="Glyceraldehyde-3-phosphate dehydrogenase-like, C-terminal domain"/>
    <property type="match status" value="1"/>
</dbReference>
<feature type="domain" description="Gfo/Idh/MocA-like oxidoreductase N-terminal" evidence="3">
    <location>
        <begin position="9"/>
        <end position="128"/>
    </location>
</feature>
<name>A0ABP4UJN7_9ACTN</name>
<dbReference type="Pfam" id="PF02894">
    <property type="entry name" value="GFO_IDH_MocA_C"/>
    <property type="match status" value="1"/>
</dbReference>
<dbReference type="InterPro" id="IPR004104">
    <property type="entry name" value="Gfo/Idh/MocA-like_OxRdtase_C"/>
</dbReference>
<protein>
    <submittedName>
        <fullName evidence="5">Gfo/Idh/MocA family oxidoreductase</fullName>
    </submittedName>
</protein>
<feature type="domain" description="Gfo/Idh/MocA-like oxidoreductase C-terminal" evidence="4">
    <location>
        <begin position="142"/>
        <end position="345"/>
    </location>
</feature>
<dbReference type="InterPro" id="IPR000683">
    <property type="entry name" value="Gfo/Idh/MocA-like_OxRdtase_N"/>
</dbReference>
<dbReference type="InterPro" id="IPR051317">
    <property type="entry name" value="Gfo/Idh/MocA_oxidoreduct"/>
</dbReference>
<keyword evidence="2" id="KW-0560">Oxidoreductase</keyword>
<proteinExistence type="inferred from homology"/>
<evidence type="ECO:0000313" key="6">
    <source>
        <dbReference type="Proteomes" id="UP001500618"/>
    </source>
</evidence>
<evidence type="ECO:0000256" key="2">
    <source>
        <dbReference type="ARBA" id="ARBA00023002"/>
    </source>
</evidence>
<gene>
    <name evidence="5" type="ORF">GCM10009765_62880</name>
</gene>
<keyword evidence="6" id="KW-1185">Reference proteome</keyword>
<dbReference type="SUPFAM" id="SSF51735">
    <property type="entry name" value="NAD(P)-binding Rossmann-fold domains"/>
    <property type="match status" value="1"/>
</dbReference>
<dbReference type="PANTHER" id="PTHR43708">
    <property type="entry name" value="CONSERVED EXPRESSED OXIDOREDUCTASE (EUROFUNG)"/>
    <property type="match status" value="1"/>
</dbReference>
<dbReference type="Pfam" id="PF01408">
    <property type="entry name" value="GFO_IDH_MocA"/>
    <property type="match status" value="1"/>
</dbReference>
<dbReference type="InterPro" id="IPR036291">
    <property type="entry name" value="NAD(P)-bd_dom_sf"/>
</dbReference>
<dbReference type="Gene3D" id="3.40.50.720">
    <property type="entry name" value="NAD(P)-binding Rossmann-like Domain"/>
    <property type="match status" value="1"/>
</dbReference>
<dbReference type="Proteomes" id="UP001500618">
    <property type="component" value="Unassembled WGS sequence"/>
</dbReference>
<reference evidence="6" key="1">
    <citation type="journal article" date="2019" name="Int. J. Syst. Evol. Microbiol.">
        <title>The Global Catalogue of Microorganisms (GCM) 10K type strain sequencing project: providing services to taxonomists for standard genome sequencing and annotation.</title>
        <authorList>
            <consortium name="The Broad Institute Genomics Platform"/>
            <consortium name="The Broad Institute Genome Sequencing Center for Infectious Disease"/>
            <person name="Wu L."/>
            <person name="Ma J."/>
        </authorList>
    </citation>
    <scope>NUCLEOTIDE SEQUENCE [LARGE SCALE GENOMIC DNA]</scope>
    <source>
        <strain evidence="6">JCM 14718</strain>
    </source>
</reference>